<evidence type="ECO:0000313" key="2">
    <source>
        <dbReference type="EMBL" id="GAA3606193.1"/>
    </source>
</evidence>
<feature type="region of interest" description="Disordered" evidence="1">
    <location>
        <begin position="41"/>
        <end position="60"/>
    </location>
</feature>
<organism evidence="2 3">
    <name type="scientific">Kineosporia mesophila</name>
    <dbReference type="NCBI Taxonomy" id="566012"/>
    <lineage>
        <taxon>Bacteria</taxon>
        <taxon>Bacillati</taxon>
        <taxon>Actinomycetota</taxon>
        <taxon>Actinomycetes</taxon>
        <taxon>Kineosporiales</taxon>
        <taxon>Kineosporiaceae</taxon>
        <taxon>Kineosporia</taxon>
    </lineage>
</organism>
<evidence type="ECO:0000256" key="1">
    <source>
        <dbReference type="SAM" id="MobiDB-lite"/>
    </source>
</evidence>
<reference evidence="3" key="1">
    <citation type="journal article" date="2019" name="Int. J. Syst. Evol. Microbiol.">
        <title>The Global Catalogue of Microorganisms (GCM) 10K type strain sequencing project: providing services to taxonomists for standard genome sequencing and annotation.</title>
        <authorList>
            <consortium name="The Broad Institute Genomics Platform"/>
            <consortium name="The Broad Institute Genome Sequencing Center for Infectious Disease"/>
            <person name="Wu L."/>
            <person name="Ma J."/>
        </authorList>
    </citation>
    <scope>NUCLEOTIDE SEQUENCE [LARGE SCALE GENOMIC DNA]</scope>
    <source>
        <strain evidence="3">JCM 16902</strain>
    </source>
</reference>
<comment type="caution">
    <text evidence="2">The sequence shown here is derived from an EMBL/GenBank/DDBJ whole genome shotgun (WGS) entry which is preliminary data.</text>
</comment>
<evidence type="ECO:0000313" key="3">
    <source>
        <dbReference type="Proteomes" id="UP001501074"/>
    </source>
</evidence>
<sequence>MAGASRRVCVAFLAVPGAGPHNRSSPGVPERMDIQMVNRNRVRNSEDGTSSYPDMNESRTAGLSGAWTVRRARLVDIPAVSRMLRAPSLADWPLPGGVSGDDITSATRLMLTHVGLEHGEFWVADENGQVRAAVVLLPPMVPTGAGDLEGALKVGLGLAPGLHDSTDVAQLAEMAGAPVMHWLLMPLHAPGDDEVLAELLEAALPAVDMTGMPVLCLEPIAPAAPIRAAGFEPLVVPLDVAVTVSLRPGVQAPDDAGSLFADVL</sequence>
<protein>
    <recommendedName>
        <fullName evidence="4">GNAT family N-acetyltransferase</fullName>
    </recommendedName>
</protein>
<name>A0ABP6ZFN8_9ACTN</name>
<dbReference type="EMBL" id="BAAAZO010000003">
    <property type="protein sequence ID" value="GAA3606193.1"/>
    <property type="molecule type" value="Genomic_DNA"/>
</dbReference>
<proteinExistence type="predicted"/>
<dbReference type="Proteomes" id="UP001501074">
    <property type="component" value="Unassembled WGS sequence"/>
</dbReference>
<keyword evidence="3" id="KW-1185">Reference proteome</keyword>
<accession>A0ABP6ZFN8</accession>
<evidence type="ECO:0008006" key="4">
    <source>
        <dbReference type="Google" id="ProtNLM"/>
    </source>
</evidence>
<feature type="compositionally biased region" description="Polar residues" evidence="1">
    <location>
        <begin position="47"/>
        <end position="60"/>
    </location>
</feature>
<gene>
    <name evidence="2" type="ORF">GCM10022223_22580</name>
</gene>